<evidence type="ECO:0000313" key="3">
    <source>
        <dbReference type="Proteomes" id="UP000598174"/>
    </source>
</evidence>
<comment type="caution">
    <text evidence="2">The sequence shown here is derived from an EMBL/GenBank/DDBJ whole genome shotgun (WGS) entry which is preliminary data.</text>
</comment>
<feature type="signal peptide" evidence="1">
    <location>
        <begin position="1"/>
        <end position="23"/>
    </location>
</feature>
<proteinExistence type="predicted"/>
<gene>
    <name evidence="2" type="ORF">Afe05nite_42360</name>
</gene>
<keyword evidence="1" id="KW-0732">Signal</keyword>
<reference evidence="2" key="1">
    <citation type="submission" date="2021-01" db="EMBL/GenBank/DDBJ databases">
        <title>Whole genome shotgun sequence of Actinoplanes ferrugineus NBRC 15555.</title>
        <authorList>
            <person name="Komaki H."/>
            <person name="Tamura T."/>
        </authorList>
    </citation>
    <scope>NUCLEOTIDE SEQUENCE</scope>
    <source>
        <strain evidence="2">NBRC 15555</strain>
    </source>
</reference>
<dbReference type="EMBL" id="BOMM01000038">
    <property type="protein sequence ID" value="GIE12396.1"/>
    <property type="molecule type" value="Genomic_DNA"/>
</dbReference>
<protein>
    <submittedName>
        <fullName evidence="2">Uncharacterized protein</fullName>
    </submittedName>
</protein>
<dbReference type="RefSeq" id="WP_203818860.1">
    <property type="nucleotide sequence ID" value="NZ_BAAABP010000054.1"/>
</dbReference>
<dbReference type="Proteomes" id="UP000598174">
    <property type="component" value="Unassembled WGS sequence"/>
</dbReference>
<keyword evidence="3" id="KW-1185">Reference proteome</keyword>
<name>A0A919J8A0_9ACTN</name>
<accession>A0A919J8A0</accession>
<evidence type="ECO:0000256" key="1">
    <source>
        <dbReference type="SAM" id="SignalP"/>
    </source>
</evidence>
<evidence type="ECO:0000313" key="2">
    <source>
        <dbReference type="EMBL" id="GIE12396.1"/>
    </source>
</evidence>
<sequence length="135" mass="13708">MRIILLAVAALAVTAGTAAPGHAAVRLGLRLESAVVIPGGTAVDVHYVVVCPPGTLARVAVSLAQRAGAHVAVGSKSADIVCNGVPRSVRMRVDATGGGLSFQPGPARAATDLRVTTGVGVRADDDRIRLVVMRR</sequence>
<feature type="chain" id="PRO_5036794518" evidence="1">
    <location>
        <begin position="24"/>
        <end position="135"/>
    </location>
</feature>
<dbReference type="AlphaFoldDB" id="A0A919J8A0"/>
<organism evidence="2 3">
    <name type="scientific">Paractinoplanes ferrugineus</name>
    <dbReference type="NCBI Taxonomy" id="113564"/>
    <lineage>
        <taxon>Bacteria</taxon>
        <taxon>Bacillati</taxon>
        <taxon>Actinomycetota</taxon>
        <taxon>Actinomycetes</taxon>
        <taxon>Micromonosporales</taxon>
        <taxon>Micromonosporaceae</taxon>
        <taxon>Paractinoplanes</taxon>
    </lineage>
</organism>